<dbReference type="PANTHER" id="PTHR33371:SF19">
    <property type="entry name" value="MCE-FAMILY PROTEIN MCE4A"/>
    <property type="match status" value="1"/>
</dbReference>
<dbReference type="InterPro" id="IPR052336">
    <property type="entry name" value="MlaD_Phospholipid_Transporter"/>
</dbReference>
<keyword evidence="1" id="KW-0812">Transmembrane</keyword>
<dbReference type="InterPro" id="IPR005693">
    <property type="entry name" value="Mce"/>
</dbReference>
<keyword evidence="1" id="KW-0472">Membrane</keyword>
<feature type="transmembrane region" description="Helical" evidence="1">
    <location>
        <begin position="21"/>
        <end position="41"/>
    </location>
</feature>
<accession>I4BG36</accession>
<evidence type="ECO:0000313" key="5">
    <source>
        <dbReference type="Proteomes" id="UP000006057"/>
    </source>
</evidence>
<dbReference type="GO" id="GO:0051701">
    <property type="term" value="P:biological process involved in interaction with host"/>
    <property type="evidence" value="ECO:0007669"/>
    <property type="project" value="TreeGrafter"/>
</dbReference>
<dbReference type="AlphaFoldDB" id="I4BG36"/>
<gene>
    <name evidence="4" type="ordered locus">Mycch_1442</name>
</gene>
<reference evidence="4 5" key="1">
    <citation type="submission" date="2012-06" db="EMBL/GenBank/DDBJ databases">
        <title>Complete sequence of chromosome of Mycobacterium chubuense NBB4.</title>
        <authorList>
            <consortium name="US DOE Joint Genome Institute"/>
            <person name="Lucas S."/>
            <person name="Han J."/>
            <person name="Lapidus A."/>
            <person name="Cheng J.-F."/>
            <person name="Goodwin L."/>
            <person name="Pitluck S."/>
            <person name="Peters L."/>
            <person name="Mikhailova N."/>
            <person name="Teshima H."/>
            <person name="Detter J.C."/>
            <person name="Han C."/>
            <person name="Tapia R."/>
            <person name="Land M."/>
            <person name="Hauser L."/>
            <person name="Kyrpides N."/>
            <person name="Ivanova N."/>
            <person name="Pagani I."/>
            <person name="Mattes T."/>
            <person name="Holmes A."/>
            <person name="Rutledge P."/>
            <person name="Paulsen I."/>
            <person name="Coleman N."/>
            <person name="Woyke T."/>
        </authorList>
    </citation>
    <scope>NUCLEOTIDE SEQUENCE [LARGE SCALE GENOMIC DNA]</scope>
    <source>
        <strain evidence="4 5">NBB4</strain>
    </source>
</reference>
<evidence type="ECO:0000259" key="2">
    <source>
        <dbReference type="Pfam" id="PF02470"/>
    </source>
</evidence>
<keyword evidence="5" id="KW-1185">Reference proteome</keyword>
<name>I4BG36_MYCCN</name>
<dbReference type="GO" id="GO:0005576">
    <property type="term" value="C:extracellular region"/>
    <property type="evidence" value="ECO:0007669"/>
    <property type="project" value="TreeGrafter"/>
</dbReference>
<dbReference type="Pfam" id="PF11887">
    <property type="entry name" value="Mce4_CUP1"/>
    <property type="match status" value="1"/>
</dbReference>
<feature type="domain" description="Mammalian cell entry C-terminal" evidence="3">
    <location>
        <begin position="131"/>
        <end position="345"/>
    </location>
</feature>
<feature type="domain" description="Mce/MlaD" evidence="2">
    <location>
        <begin position="48"/>
        <end position="124"/>
    </location>
</feature>
<keyword evidence="1" id="KW-1133">Transmembrane helix</keyword>
<dbReference type="PANTHER" id="PTHR33371">
    <property type="entry name" value="INTERMEMBRANE PHOSPHOLIPID TRANSPORT SYSTEM BINDING PROTEIN MLAD-RELATED"/>
    <property type="match status" value="1"/>
</dbReference>
<dbReference type="EMBL" id="CP003053">
    <property type="protein sequence ID" value="AFM16243.1"/>
    <property type="molecule type" value="Genomic_DNA"/>
</dbReference>
<sequence precursor="true">MAAHKASRTPVQIPPEAVKPLAGLLAAVAFALVIALCVGLFRGAFTATIPVTVLSPRAGLVMDPDAKVKLLGVEVGRVASIEARGDGQAALHLAIDPHQLALIPDNVAVDISSTTVFGAKYVQFVLPATPSSQPLRSGQTLAARQVTVEINTLFQKLTSLLSSIEPGKLNATLAAISTALNGRGEKIGQAFVDLDAFLARLEPSLPTLEHEFTAAPSVVSAYADAAPDLLTTVSNTTRISRTLVDRQSDLDTALMSAIGLADVGTDVVGANRQPLTDVLHLLVPTTDLTNRYHEGIQCGLAGFIPVTESPPSPVPGVVASLGFSFGMERYRYPTNLPKVAATGGPHCADIGLPNMPFQYRPKFVVGDIGADPTRYGNHKGIILNSDGLKQLWFGPLDGPPRNTAQIGQPG</sequence>
<proteinExistence type="predicted"/>
<dbReference type="Proteomes" id="UP000006057">
    <property type="component" value="Chromosome"/>
</dbReference>
<dbReference type="KEGG" id="mcb:Mycch_1442"/>
<evidence type="ECO:0000256" key="1">
    <source>
        <dbReference type="SAM" id="Phobius"/>
    </source>
</evidence>
<evidence type="ECO:0000259" key="3">
    <source>
        <dbReference type="Pfam" id="PF11887"/>
    </source>
</evidence>
<dbReference type="RefSeq" id="WP_014814724.1">
    <property type="nucleotide sequence ID" value="NC_018027.1"/>
</dbReference>
<dbReference type="NCBIfam" id="TIGR00996">
    <property type="entry name" value="Mtu_fam_mce"/>
    <property type="match status" value="1"/>
</dbReference>
<dbReference type="eggNOG" id="COG1463">
    <property type="taxonomic scope" value="Bacteria"/>
</dbReference>
<dbReference type="STRING" id="710421.Mycch_1442"/>
<evidence type="ECO:0000313" key="4">
    <source>
        <dbReference type="EMBL" id="AFM16243.1"/>
    </source>
</evidence>
<protein>
    <submittedName>
        <fullName evidence="4">Virulence factor Mce family protein</fullName>
    </submittedName>
</protein>
<dbReference type="InterPro" id="IPR003399">
    <property type="entry name" value="Mce/MlaD"/>
</dbReference>
<dbReference type="PATRIC" id="fig|710421.3.peg.1442"/>
<organism evidence="4 5">
    <name type="scientific">Mycolicibacterium chubuense (strain NBB4)</name>
    <name type="common">Mycobacterium chubuense</name>
    <dbReference type="NCBI Taxonomy" id="710421"/>
    <lineage>
        <taxon>Bacteria</taxon>
        <taxon>Bacillati</taxon>
        <taxon>Actinomycetota</taxon>
        <taxon>Actinomycetes</taxon>
        <taxon>Mycobacteriales</taxon>
        <taxon>Mycobacteriaceae</taxon>
        <taxon>Mycolicibacterium</taxon>
    </lineage>
</organism>
<dbReference type="InterPro" id="IPR024516">
    <property type="entry name" value="Mce_C"/>
</dbReference>
<dbReference type="Pfam" id="PF02470">
    <property type="entry name" value="MlaD"/>
    <property type="match status" value="1"/>
</dbReference>
<dbReference type="HOGENOM" id="CLU_040159_0_0_11"/>